<evidence type="ECO:0000313" key="2">
    <source>
        <dbReference type="EMBL" id="ACP39456.1"/>
    </source>
</evidence>
<dbReference type="RefSeq" id="WP_012712659.1">
    <property type="nucleotide sequence ID" value="NC_012588.1"/>
</dbReference>
<dbReference type="GO" id="GO:0016787">
    <property type="term" value="F:hydrolase activity"/>
    <property type="evidence" value="ECO:0007669"/>
    <property type="project" value="UniProtKB-KW"/>
</dbReference>
<gene>
    <name evidence="2" type="ordered locus">M1425_2750</name>
</gene>
<dbReference type="HOGENOM" id="CLU_017290_4_0_2"/>
<dbReference type="Pfam" id="PF04909">
    <property type="entry name" value="Amidohydro_2"/>
    <property type="match status" value="1"/>
</dbReference>
<keyword evidence="2" id="KW-0378">Hydrolase</keyword>
<evidence type="ECO:0000313" key="3">
    <source>
        <dbReference type="Proteomes" id="UP000001350"/>
    </source>
</evidence>
<dbReference type="InterPro" id="IPR032466">
    <property type="entry name" value="Metal_Hydrolase"/>
</dbReference>
<dbReference type="PANTHER" id="PTHR43383:SF2">
    <property type="entry name" value="AMIDOHYDROLASE 2 FAMILY PROTEIN"/>
    <property type="match status" value="1"/>
</dbReference>
<proteinExistence type="predicted"/>
<dbReference type="AlphaFoldDB" id="C3MTG3"/>
<dbReference type="InterPro" id="IPR006680">
    <property type="entry name" value="Amidohydro-rel"/>
</dbReference>
<reference evidence="2 3" key="1">
    <citation type="journal article" date="2009" name="Proc. Natl. Acad. Sci. U.S.A.">
        <title>Biogeography of the Sulfolobus islandicus pan-genome.</title>
        <authorList>
            <person name="Reno M.L."/>
            <person name="Held N.L."/>
            <person name="Fields C.J."/>
            <person name="Burke P.V."/>
            <person name="Whitaker R.J."/>
        </authorList>
    </citation>
    <scope>NUCLEOTIDE SEQUENCE [LARGE SCALE GENOMIC DNA]</scope>
    <source>
        <strain evidence="3">M.14.25 / Kamchatka #1</strain>
    </source>
</reference>
<dbReference type="Gene3D" id="3.20.20.140">
    <property type="entry name" value="Metal-dependent hydrolases"/>
    <property type="match status" value="1"/>
</dbReference>
<organism evidence="2 3">
    <name type="scientific">Saccharolobus islandicus (strain M.14.25 / Kamchatka #1)</name>
    <name type="common">Sulfolobus islandicus</name>
    <dbReference type="NCBI Taxonomy" id="427317"/>
    <lineage>
        <taxon>Archaea</taxon>
        <taxon>Thermoproteota</taxon>
        <taxon>Thermoprotei</taxon>
        <taxon>Sulfolobales</taxon>
        <taxon>Sulfolobaceae</taxon>
        <taxon>Saccharolobus</taxon>
    </lineage>
</organism>
<accession>C3MTG3</accession>
<dbReference type="GeneID" id="84060012"/>
<feature type="domain" description="Amidohydrolase-related" evidence="1">
    <location>
        <begin position="47"/>
        <end position="339"/>
    </location>
</feature>
<dbReference type="PANTHER" id="PTHR43383">
    <property type="entry name" value="NODULIN 6"/>
    <property type="match status" value="1"/>
</dbReference>
<protein>
    <submittedName>
        <fullName evidence="2">Amidohydrolase 2</fullName>
    </submittedName>
</protein>
<evidence type="ECO:0000259" key="1">
    <source>
        <dbReference type="Pfam" id="PF04909"/>
    </source>
</evidence>
<dbReference type="KEGG" id="sia:M1425_2750"/>
<dbReference type="SUPFAM" id="SSF51556">
    <property type="entry name" value="Metallo-dependent hydrolases"/>
    <property type="match status" value="1"/>
</dbReference>
<dbReference type="EMBL" id="CP001400">
    <property type="protein sequence ID" value="ACP39456.1"/>
    <property type="molecule type" value="Genomic_DNA"/>
</dbReference>
<name>C3MTG3_SACI4</name>
<sequence>MSEKEFIIASAESWLENEISADTFTMNQLRPFYLYLRNELRRLLGDNFIEERNKLIKDDPVKYMQFLFNDAGIEGFVIDTGFGNKEMEIPAKLKLLFRIESIINDSIFQMPFDKALEYFEETLRGKIRKEGYTGFKSIIAYRTGLKVNCDIEQARRDFYSNETDWFGKVVKGFRDYLLCETLRIAKELKVPVQIHTGAGDRDIKLELSRPSYLTNVVRKYEGKVIFVHAGYPYHRETSWMSYLYPSVYLDTSQVIPFAPLAAYTILNEIFEVAPLNKVMHGSDAFHIPEIAWLAAKLAKKAIHKTTEMMIEKNILDEKDAKELVERFLYYYYNSKEMYGFD</sequence>
<dbReference type="Proteomes" id="UP000001350">
    <property type="component" value="Chromosome"/>
</dbReference>